<dbReference type="InterPro" id="IPR011856">
    <property type="entry name" value="tRNA_endonuc-like_dom_sf"/>
</dbReference>
<keyword evidence="2" id="KW-1185">Reference proteome</keyword>
<protein>
    <recommendedName>
        <fullName evidence="3">PD(D/E)XK endonuclease domain-containing protein</fullName>
    </recommendedName>
</protein>
<dbReference type="Proteomes" id="UP001301728">
    <property type="component" value="Unassembled WGS sequence"/>
</dbReference>
<evidence type="ECO:0000313" key="2">
    <source>
        <dbReference type="Proteomes" id="UP001301728"/>
    </source>
</evidence>
<gene>
    <name evidence="1" type="ORF">VB854_07180</name>
</gene>
<evidence type="ECO:0000313" key="1">
    <source>
        <dbReference type="EMBL" id="MEA5518731.1"/>
    </source>
</evidence>
<accession>A0ABU5TV02</accession>
<comment type="caution">
    <text evidence="1">The sequence shown here is derived from an EMBL/GenBank/DDBJ whole genome shotgun (WGS) entry which is preliminary data.</text>
</comment>
<dbReference type="EMBL" id="JAYGHT010000015">
    <property type="protein sequence ID" value="MEA5518731.1"/>
    <property type="molecule type" value="Genomic_DNA"/>
</dbReference>
<evidence type="ECO:0008006" key="3">
    <source>
        <dbReference type="Google" id="ProtNLM"/>
    </source>
</evidence>
<dbReference type="RefSeq" id="WP_323219048.1">
    <property type="nucleotide sequence ID" value="NZ_JAYGHT010000015.1"/>
</dbReference>
<organism evidence="1 2">
    <name type="scientific">Limnoraphis robusta CCNP1315</name>
    <dbReference type="NCBI Taxonomy" id="3110306"/>
    <lineage>
        <taxon>Bacteria</taxon>
        <taxon>Bacillati</taxon>
        <taxon>Cyanobacteriota</taxon>
        <taxon>Cyanophyceae</taxon>
        <taxon>Oscillatoriophycideae</taxon>
        <taxon>Oscillatoriales</taxon>
        <taxon>Sirenicapillariaceae</taxon>
        <taxon>Limnoraphis</taxon>
    </lineage>
</organism>
<proteinExistence type="predicted"/>
<dbReference type="Gene3D" id="3.40.1350.10">
    <property type="match status" value="1"/>
</dbReference>
<reference evidence="1 2" key="1">
    <citation type="submission" date="2023-12" db="EMBL/GenBank/DDBJ databases">
        <title>Baltic Sea Cyanobacteria.</title>
        <authorList>
            <person name="Delbaje E."/>
            <person name="Fewer D.P."/>
            <person name="Shishido T.K."/>
        </authorList>
    </citation>
    <scope>NUCLEOTIDE SEQUENCE [LARGE SCALE GENOMIC DNA]</scope>
    <source>
        <strain evidence="1 2">CCNP 1315</strain>
    </source>
</reference>
<name>A0ABU5TV02_9CYAN</name>
<sequence length="174" mass="20143">MQEKERQWLRLPVVSASSEYLVMGYLMRRNILAYKAPPNNEGYDLICIHPDPRHQPKNTELSQARVQVKSRYATDCDRGFPVKDKTLDSFDFLVVVFLNIGKFYGKHNGSEGSSEVELYTLPNEFIREHHHASSSWQKVRLRGLETEIEQYKDEQGFELIAKSLGISKPLKERG</sequence>